<dbReference type="SUPFAM" id="SSF103473">
    <property type="entry name" value="MFS general substrate transporter"/>
    <property type="match status" value="1"/>
</dbReference>
<comment type="subcellular location">
    <subcellularLocation>
        <location evidence="1">Membrane</location>
        <topology evidence="1">Multi-pass membrane protein</topology>
    </subcellularLocation>
</comment>
<evidence type="ECO:0000256" key="6">
    <source>
        <dbReference type="ARBA" id="ARBA00023180"/>
    </source>
</evidence>
<proteinExistence type="predicted"/>
<keyword evidence="2" id="KW-0813">Transport</keyword>
<keyword evidence="10" id="KW-1185">Reference proteome</keyword>
<evidence type="ECO:0000313" key="10">
    <source>
        <dbReference type="Proteomes" id="UP001140502"/>
    </source>
</evidence>
<dbReference type="FunFam" id="1.20.1250.20:FF:000057">
    <property type="entry name" value="MFS general substrate transporter"/>
    <property type="match status" value="1"/>
</dbReference>
<comment type="caution">
    <text evidence="9">The sequence shown here is derived from an EMBL/GenBank/DDBJ whole genome shotgun (WGS) entry which is preliminary data.</text>
</comment>
<feature type="transmembrane region" description="Helical" evidence="7">
    <location>
        <begin position="127"/>
        <end position="144"/>
    </location>
</feature>
<keyword evidence="3 7" id="KW-0812">Transmembrane</keyword>
<dbReference type="InterPro" id="IPR011701">
    <property type="entry name" value="MFS"/>
</dbReference>
<dbReference type="PANTHER" id="PTHR43791:SF12">
    <property type="entry name" value="MAJOR FACILITATOR SUPERFAMILY (MFS) PROFILE DOMAIN-CONTAINING PROTEIN"/>
    <property type="match status" value="1"/>
</dbReference>
<keyword evidence="4 7" id="KW-1133">Transmembrane helix</keyword>
<dbReference type="InterPro" id="IPR036259">
    <property type="entry name" value="MFS_trans_sf"/>
</dbReference>
<dbReference type="EMBL" id="JAPEUR010000573">
    <property type="protein sequence ID" value="KAJ4308115.1"/>
    <property type="molecule type" value="Genomic_DNA"/>
</dbReference>
<evidence type="ECO:0000256" key="1">
    <source>
        <dbReference type="ARBA" id="ARBA00004141"/>
    </source>
</evidence>
<organism evidence="9 10">
    <name type="scientific">Fusarium piperis</name>
    <dbReference type="NCBI Taxonomy" id="1435070"/>
    <lineage>
        <taxon>Eukaryota</taxon>
        <taxon>Fungi</taxon>
        <taxon>Dikarya</taxon>
        <taxon>Ascomycota</taxon>
        <taxon>Pezizomycotina</taxon>
        <taxon>Sordariomycetes</taxon>
        <taxon>Hypocreomycetidae</taxon>
        <taxon>Hypocreales</taxon>
        <taxon>Nectriaceae</taxon>
        <taxon>Fusarium</taxon>
        <taxon>Fusarium solani species complex</taxon>
    </lineage>
</organism>
<reference evidence="9" key="1">
    <citation type="submission" date="2022-10" db="EMBL/GenBank/DDBJ databases">
        <title>Tapping the CABI collections for fungal endophytes: first genome assemblies for Collariella, Neodidymelliopsis, Ascochyta clinopodiicola, Didymella pomorum, Didymosphaeria variabile, Neocosmospora piperis and Neocucurbitaria cava.</title>
        <authorList>
            <person name="Hill R."/>
        </authorList>
    </citation>
    <scope>NUCLEOTIDE SEQUENCE</scope>
    <source>
        <strain evidence="9">IMI 366586</strain>
    </source>
</reference>
<keyword evidence="6" id="KW-0325">Glycoprotein</keyword>
<evidence type="ECO:0000256" key="2">
    <source>
        <dbReference type="ARBA" id="ARBA00022448"/>
    </source>
</evidence>
<dbReference type="Pfam" id="PF07690">
    <property type="entry name" value="MFS_1"/>
    <property type="match status" value="1"/>
</dbReference>
<feature type="transmembrane region" description="Helical" evidence="7">
    <location>
        <begin position="222"/>
        <end position="242"/>
    </location>
</feature>
<feature type="domain" description="Major facilitator superfamily (MFS) profile" evidence="8">
    <location>
        <begin position="60"/>
        <end position="297"/>
    </location>
</feature>
<gene>
    <name evidence="9" type="ORF">N0V84_012284</name>
</gene>
<accession>A0A9W8TAI3</accession>
<evidence type="ECO:0000259" key="8">
    <source>
        <dbReference type="PROSITE" id="PS50850"/>
    </source>
</evidence>
<evidence type="ECO:0000256" key="4">
    <source>
        <dbReference type="ARBA" id="ARBA00022989"/>
    </source>
</evidence>
<feature type="transmembrane region" description="Helical" evidence="7">
    <location>
        <begin position="156"/>
        <end position="176"/>
    </location>
</feature>
<dbReference type="PROSITE" id="PS50850">
    <property type="entry name" value="MFS"/>
    <property type="match status" value="1"/>
</dbReference>
<dbReference type="OrthoDB" id="2250022at2759"/>
<dbReference type="GO" id="GO:0022857">
    <property type="term" value="F:transmembrane transporter activity"/>
    <property type="evidence" value="ECO:0007669"/>
    <property type="project" value="InterPro"/>
</dbReference>
<dbReference type="Proteomes" id="UP001140502">
    <property type="component" value="Unassembled WGS sequence"/>
</dbReference>
<evidence type="ECO:0000256" key="7">
    <source>
        <dbReference type="SAM" id="Phobius"/>
    </source>
</evidence>
<dbReference type="AlphaFoldDB" id="A0A9W8TAI3"/>
<evidence type="ECO:0000256" key="3">
    <source>
        <dbReference type="ARBA" id="ARBA00022692"/>
    </source>
</evidence>
<dbReference type="Gene3D" id="1.20.1250.20">
    <property type="entry name" value="MFS general substrate transporter like domains"/>
    <property type="match status" value="1"/>
</dbReference>
<name>A0A9W8TAI3_9HYPO</name>
<protein>
    <recommendedName>
        <fullName evidence="8">Major facilitator superfamily (MFS) profile domain-containing protein</fullName>
    </recommendedName>
</protein>
<dbReference type="InterPro" id="IPR020846">
    <property type="entry name" value="MFS_dom"/>
</dbReference>
<dbReference type="PANTHER" id="PTHR43791">
    <property type="entry name" value="PERMEASE-RELATED"/>
    <property type="match status" value="1"/>
</dbReference>
<evidence type="ECO:0000256" key="5">
    <source>
        <dbReference type="ARBA" id="ARBA00023136"/>
    </source>
</evidence>
<sequence length="297" mass="33975">MATTAYDEKTDVRRDVEPQIFQDENPEKPIPKFEKVDYSGAHEKTDPKEIALVKKLDRWMMPMLWSMYWLNYLDRNAIALARLNDLEKDLNLKGTEYQTCVSILFVGYILGQIPSNMFLTRTRPSRYMGIMMMLWAVVSALTAVSKDFKGLLLTRFFLGLTEAPYYPGAVYLLSIFYTRKEVATRIAILYTGNILATAFAGLIAAGIFYGMDDLAGIAGWKWLFILQGAVTFVIAVVGYFVLPDFPQTTWWLTQEERDLAYNRMELDTVANKGETSTWKGLQQAAKDPMVWIFCFMG</sequence>
<feature type="transmembrane region" description="Helical" evidence="7">
    <location>
        <begin position="188"/>
        <end position="210"/>
    </location>
</feature>
<keyword evidence="5 7" id="KW-0472">Membrane</keyword>
<evidence type="ECO:0000313" key="9">
    <source>
        <dbReference type="EMBL" id="KAJ4308115.1"/>
    </source>
</evidence>
<dbReference type="GO" id="GO:0016020">
    <property type="term" value="C:membrane"/>
    <property type="evidence" value="ECO:0007669"/>
    <property type="project" value="UniProtKB-SubCell"/>
</dbReference>